<dbReference type="EMBL" id="JATAAI010000010">
    <property type="protein sequence ID" value="KAK1743061.1"/>
    <property type="molecule type" value="Genomic_DNA"/>
</dbReference>
<gene>
    <name evidence="2" type="ORF">QTG54_006658</name>
</gene>
<name>A0AAD8YAV1_9STRA</name>
<evidence type="ECO:0000313" key="2">
    <source>
        <dbReference type="EMBL" id="KAK1743061.1"/>
    </source>
</evidence>
<reference evidence="2" key="1">
    <citation type="submission" date="2023-06" db="EMBL/GenBank/DDBJ databases">
        <title>Survivors Of The Sea: Transcriptome response of Skeletonema marinoi to long-term dormancy.</title>
        <authorList>
            <person name="Pinder M.I.M."/>
            <person name="Kourtchenko O."/>
            <person name="Robertson E.K."/>
            <person name="Larsson T."/>
            <person name="Maumus F."/>
            <person name="Osuna-Cruz C.M."/>
            <person name="Vancaester E."/>
            <person name="Stenow R."/>
            <person name="Vandepoele K."/>
            <person name="Ploug H."/>
            <person name="Bruchert V."/>
            <person name="Godhe A."/>
            <person name="Topel M."/>
        </authorList>
    </citation>
    <scope>NUCLEOTIDE SEQUENCE</scope>
    <source>
        <strain evidence="2">R05AC</strain>
    </source>
</reference>
<evidence type="ECO:0000313" key="3">
    <source>
        <dbReference type="Proteomes" id="UP001224775"/>
    </source>
</evidence>
<feature type="signal peptide" evidence="1">
    <location>
        <begin position="1"/>
        <end position="20"/>
    </location>
</feature>
<accession>A0AAD8YAV1</accession>
<keyword evidence="2" id="KW-0560">Oxidoreductase</keyword>
<organism evidence="2 3">
    <name type="scientific">Skeletonema marinoi</name>
    <dbReference type="NCBI Taxonomy" id="267567"/>
    <lineage>
        <taxon>Eukaryota</taxon>
        <taxon>Sar</taxon>
        <taxon>Stramenopiles</taxon>
        <taxon>Ochrophyta</taxon>
        <taxon>Bacillariophyta</taxon>
        <taxon>Coscinodiscophyceae</taxon>
        <taxon>Thalassiosirophycidae</taxon>
        <taxon>Thalassiosirales</taxon>
        <taxon>Skeletonemataceae</taxon>
        <taxon>Skeletonema</taxon>
        <taxon>Skeletonema marinoi-dohrnii complex</taxon>
    </lineage>
</organism>
<sequence>MKLSFTAAVAAAAFSTHASAFKVVVDSDNNYCIMQVKYIPGNDWDTDSAGAITTLPSSIPVYNDGNGDNTIAQNGVNDPTGEILAAVQALGSVTVYDPVSGNALATQPSTIPGPLDWCQSYSTFAPEHYCKADGAWVGSGQKGTLGGTLKECCEDNHPESVYNSCIEKATGIVSMGDASWYGDQTDQKCVRNCDTLNLFDPDSTGSLSLHSFAVAGSSNTEYECGGLRPEWLDQDYADEDACCDDVFTSLQGDFCAYKSTTGSADPPTPAYTGTSEWYVDGSNSICKQDCIAGTPVSCGGTIEAASVELYTSAANCCSAQLAWLPSAGCEARSTAGENNPTDLFWASSDGCREDCTGGTNCESAPSSAKLYSDAEECCKKANNWLDLEWCETRAASDFSSTSTGTGQWFVDYEDGVCHKDCGDNSAECELATSGSLNFFSSASDCCKGSLGSVDQDACVQGSTQGLTISTVPTNKWYVASGGSGSDQPCKADCETSGSAPSCGGIVAKNGIRLYDSASDCCKQAYNWVDSDLCELQSENADQHTDLWYVDYGANVCKQDCEVDSNYPECDGYPEEQSTKMFTSASACCAAKLSWILKETCETASITGVDPTDSDSPGTGAWRKNDSWSYCVLDCKESGTIAAGDSILDVQPLVSSGMKYYGTAAVDLVIGSSYPEPCDGVTSDSSATQYQGSLTNCCKSINWVQAEVCYYLSTLGTPTQKYFADPSDRTKCVVHQTEDTAATGFYTTTPAVVCAAGKVTSPADSEGVECVEDIGVSTKLYDSLDECCKTNVSWDVDTCKYGSQGDEAPGSGDYYIDWSIEKCVQDCNIEAPGSQCNGIAKSWQTTFGSEETCCKQISWVNRRDCLYYQTR</sequence>
<keyword evidence="1" id="KW-0732">Signal</keyword>
<keyword evidence="3" id="KW-1185">Reference proteome</keyword>
<dbReference type="Proteomes" id="UP001224775">
    <property type="component" value="Unassembled WGS sequence"/>
</dbReference>
<dbReference type="AlphaFoldDB" id="A0AAD8YAV1"/>
<proteinExistence type="predicted"/>
<evidence type="ECO:0000256" key="1">
    <source>
        <dbReference type="SAM" id="SignalP"/>
    </source>
</evidence>
<dbReference type="GO" id="GO:0004601">
    <property type="term" value="F:peroxidase activity"/>
    <property type="evidence" value="ECO:0007669"/>
    <property type="project" value="UniProtKB-KW"/>
</dbReference>
<feature type="chain" id="PRO_5042152457" evidence="1">
    <location>
        <begin position="21"/>
        <end position="870"/>
    </location>
</feature>
<keyword evidence="2" id="KW-0575">Peroxidase</keyword>
<comment type="caution">
    <text evidence="2">The sequence shown here is derived from an EMBL/GenBank/DDBJ whole genome shotgun (WGS) entry which is preliminary data.</text>
</comment>
<protein>
    <submittedName>
        <fullName evidence="2">Peroxidase family protein</fullName>
    </submittedName>
</protein>